<proteinExistence type="predicted"/>
<keyword evidence="4" id="KW-1185">Reference proteome</keyword>
<dbReference type="KEGG" id="aiq:Azoinq_07750"/>
<dbReference type="InterPro" id="IPR008258">
    <property type="entry name" value="Transglycosylase_SLT_dom_1"/>
</dbReference>
<dbReference type="Proteomes" id="UP000683428">
    <property type="component" value="Chromosome"/>
</dbReference>
<sequence>MSTTISLKASTARALSVSSLLQICLIAAGLALLAALIPVWGNNDPAPAEVEPAVVEASAETADATPATVAAAPAAKVTRAAADTSAGESLSPRMRGALAYVAHRYKVSADAMRPVFQAVQTTSAELHLDPLLIVAVIGIESGFNPLSQSVMGAQGLMQVIPRFHKDKLPAGAGKAPLLDPVTNVRVGAKALKEYIRRNGDLVEGLQQFAGAADDEDQAYAARVLAEKQRLESAARRIRRG</sequence>
<gene>
    <name evidence="3" type="ORF">Azoinq_07750</name>
</gene>
<dbReference type="AlphaFoldDB" id="A0A975SKY6"/>
<name>A0A975SKY6_9RHOO</name>
<dbReference type="EMBL" id="CP064782">
    <property type="protein sequence ID" value="QWT47774.1"/>
    <property type="molecule type" value="Genomic_DNA"/>
</dbReference>
<evidence type="ECO:0000259" key="2">
    <source>
        <dbReference type="Pfam" id="PF01464"/>
    </source>
</evidence>
<organism evidence="3 4">
    <name type="scientific">Azospira inquinata</name>
    <dbReference type="NCBI Taxonomy" id="2785627"/>
    <lineage>
        <taxon>Bacteria</taxon>
        <taxon>Pseudomonadati</taxon>
        <taxon>Pseudomonadota</taxon>
        <taxon>Betaproteobacteria</taxon>
        <taxon>Rhodocyclales</taxon>
        <taxon>Rhodocyclaceae</taxon>
        <taxon>Azospira</taxon>
    </lineage>
</organism>
<feature type="domain" description="Transglycosylase SLT" evidence="2">
    <location>
        <begin position="121"/>
        <end position="200"/>
    </location>
</feature>
<protein>
    <submittedName>
        <fullName evidence="3">Transglycosylase SLT domain-containing protein</fullName>
    </submittedName>
</protein>
<reference evidence="3" key="1">
    <citation type="submission" date="2020-11" db="EMBL/GenBank/DDBJ databases">
        <title>Azospira inquinata sp. nov.</title>
        <authorList>
            <person name="Moe W.M."/>
            <person name="Mikes M.C."/>
        </authorList>
    </citation>
    <scope>NUCLEOTIDE SEQUENCE</scope>
    <source>
        <strain evidence="3">Azo-3</strain>
    </source>
</reference>
<dbReference type="Pfam" id="PF01464">
    <property type="entry name" value="SLT"/>
    <property type="match status" value="1"/>
</dbReference>
<keyword evidence="1" id="KW-1133">Transmembrane helix</keyword>
<keyword evidence="1" id="KW-0472">Membrane</keyword>
<evidence type="ECO:0000256" key="1">
    <source>
        <dbReference type="SAM" id="Phobius"/>
    </source>
</evidence>
<keyword evidence="1" id="KW-0812">Transmembrane</keyword>
<dbReference type="RefSeq" id="WP_216130315.1">
    <property type="nucleotide sequence ID" value="NZ_CP064782.1"/>
</dbReference>
<evidence type="ECO:0000313" key="3">
    <source>
        <dbReference type="EMBL" id="QWT47774.1"/>
    </source>
</evidence>
<evidence type="ECO:0000313" key="4">
    <source>
        <dbReference type="Proteomes" id="UP000683428"/>
    </source>
</evidence>
<feature type="transmembrane region" description="Helical" evidence="1">
    <location>
        <begin position="20"/>
        <end position="41"/>
    </location>
</feature>
<accession>A0A975SKY6</accession>